<dbReference type="NCBIfam" id="TIGR04095">
    <property type="entry name" value="dnd_restrict_1"/>
    <property type="match status" value="1"/>
</dbReference>
<evidence type="ECO:0000256" key="3">
    <source>
        <dbReference type="ARBA" id="ARBA00022806"/>
    </source>
</evidence>
<dbReference type="HOGENOM" id="CLU_024175_0_0_7"/>
<dbReference type="InterPro" id="IPR006935">
    <property type="entry name" value="Helicase/UvrB_N"/>
</dbReference>
<dbReference type="CDD" id="cd09179">
    <property type="entry name" value="PLDc_N_DEXD_a"/>
    <property type="match status" value="1"/>
</dbReference>
<dbReference type="SMART" id="SM00490">
    <property type="entry name" value="HELICc"/>
    <property type="match status" value="1"/>
</dbReference>
<evidence type="ECO:0000256" key="1">
    <source>
        <dbReference type="ARBA" id="ARBA00022741"/>
    </source>
</evidence>
<dbReference type="KEGG" id="dal:Dalk_4792"/>
<dbReference type="InterPro" id="IPR024012">
    <property type="entry name" value="Dnd_restrict_put"/>
</dbReference>
<evidence type="ECO:0000313" key="7">
    <source>
        <dbReference type="EMBL" id="ACL06469.1"/>
    </source>
</evidence>
<dbReference type="InterPro" id="IPR014001">
    <property type="entry name" value="Helicase_ATP-bd"/>
</dbReference>
<sequence>MTLTILNEYRSSMHKIGVDFFALMLRNSKNYKRAAGYFSSSIFNCALDDFKIFFKNGGTINIICSEQFSNRDLLSIDSAINQRYESRFPLNIDETFDLIKSGKKSSEFLLKWLMANDMLKMKVAFVKGDFSQKIYHEKIGLFFDEKNNTVAFSGSANETYSAMIANFERVDIYKSWFSQDNNKVWRISQQFNDLWKNVTDNLDVMDIHLALRLGLLKICDSTEPHSPLIFGNKSYHSNFSTETLIPRNDIELYPHQLKSISAWAEAGGKGIFKLGTGTGKTMTALFLASKLYDNTSKGFVLIIAAPFIHLVDQWIIEAKKFGLNPIRCAEGSSNWESELSSGISSVNSGRRSILSIVCTISTLTGNNGNRKFLNFIRLIKKPILFIGDEVHNFGSTKLSDILPSYIPYRLGLSATPTRWLDDEGTNNILKYWGDIVCSYDLSEALKDNVLTPYYYHPVITHFDIDEYYEYVKLTKELKKYTWNEESLEASGPAKILLIKRARLVASAKSKLSLLKDMLLKRTIDNHILVYCGDGKVEGPDPDSFTRQVSEAVRIIGNDIGMTCASYTAATPAKKRKDLLRNFDNGLLQVLVAIRCLDEGVDVPSTKTAFILASSTNPRQFIQRRGRVLRKYPGKNFAEIYDFVVVPPKEADYEEDIDFLAAKSLISGQVNRAREFAELAENGPVARSGLLQITKEFELLDKWGELK</sequence>
<dbReference type="InterPro" id="IPR001650">
    <property type="entry name" value="Helicase_C-like"/>
</dbReference>
<dbReference type="AlphaFoldDB" id="B8FD38"/>
<dbReference type="GO" id="GO:0004386">
    <property type="term" value="F:helicase activity"/>
    <property type="evidence" value="ECO:0007669"/>
    <property type="project" value="UniProtKB-KW"/>
</dbReference>
<dbReference type="SUPFAM" id="SSF52540">
    <property type="entry name" value="P-loop containing nucleoside triphosphate hydrolases"/>
    <property type="match status" value="1"/>
</dbReference>
<dbReference type="Proteomes" id="UP000000739">
    <property type="component" value="Chromosome"/>
</dbReference>
<feature type="domain" description="Helicase C-terminal" evidence="6">
    <location>
        <begin position="518"/>
        <end position="676"/>
    </location>
</feature>
<reference evidence="7 8" key="1">
    <citation type="journal article" date="2012" name="Environ. Microbiol.">
        <title>The genome sequence of Desulfatibacillum alkenivorans AK-01: a blueprint for anaerobic alkane oxidation.</title>
        <authorList>
            <person name="Callaghan A.V."/>
            <person name="Morris B.E."/>
            <person name="Pereira I.A."/>
            <person name="McInerney M.J."/>
            <person name="Austin R.N."/>
            <person name="Groves J.T."/>
            <person name="Kukor J.J."/>
            <person name="Suflita J.M."/>
            <person name="Young L.Y."/>
            <person name="Zylstra G.J."/>
            <person name="Wawrik B."/>
        </authorList>
    </citation>
    <scope>NUCLEOTIDE SEQUENCE [LARGE SCALE GENOMIC DNA]</scope>
    <source>
        <strain evidence="7 8">AK-01</strain>
    </source>
</reference>
<name>B8FD38_DESAL</name>
<dbReference type="EMBL" id="CP001322">
    <property type="protein sequence ID" value="ACL06469.1"/>
    <property type="molecule type" value="Genomic_DNA"/>
</dbReference>
<dbReference type="PANTHER" id="PTHR11274">
    <property type="entry name" value="RAD25/XP-B DNA REPAIR HELICASE"/>
    <property type="match status" value="1"/>
</dbReference>
<dbReference type="RefSeq" id="WP_015949508.1">
    <property type="nucleotide sequence ID" value="NC_011768.1"/>
</dbReference>
<accession>B8FD38</accession>
<protein>
    <submittedName>
        <fullName evidence="7">Helicase domain protein</fullName>
    </submittedName>
</protein>
<dbReference type="PROSITE" id="PS51194">
    <property type="entry name" value="HELICASE_CTER"/>
    <property type="match status" value="1"/>
</dbReference>
<dbReference type="Pfam" id="PF04851">
    <property type="entry name" value="ResIII"/>
    <property type="match status" value="1"/>
</dbReference>
<gene>
    <name evidence="7" type="ordered locus">Dalk_4792</name>
</gene>
<keyword evidence="8" id="KW-1185">Reference proteome</keyword>
<proteinExistence type="predicted"/>
<dbReference type="GO" id="GO:0003677">
    <property type="term" value="F:DNA binding"/>
    <property type="evidence" value="ECO:0007669"/>
    <property type="project" value="InterPro"/>
</dbReference>
<dbReference type="eggNOG" id="COG1061">
    <property type="taxonomic scope" value="Bacteria"/>
</dbReference>
<keyword evidence="2" id="KW-0378">Hydrolase</keyword>
<evidence type="ECO:0000313" key="8">
    <source>
        <dbReference type="Proteomes" id="UP000000739"/>
    </source>
</evidence>
<feature type="domain" description="Helicase ATP-binding" evidence="5">
    <location>
        <begin position="261"/>
        <end position="434"/>
    </location>
</feature>
<keyword evidence="3 7" id="KW-0347">Helicase</keyword>
<evidence type="ECO:0000259" key="6">
    <source>
        <dbReference type="PROSITE" id="PS51194"/>
    </source>
</evidence>
<dbReference type="PROSITE" id="PS51192">
    <property type="entry name" value="HELICASE_ATP_BIND_1"/>
    <property type="match status" value="1"/>
</dbReference>
<dbReference type="GO" id="GO:0016787">
    <property type="term" value="F:hydrolase activity"/>
    <property type="evidence" value="ECO:0007669"/>
    <property type="project" value="UniProtKB-KW"/>
</dbReference>
<keyword evidence="4" id="KW-0067">ATP-binding</keyword>
<evidence type="ECO:0000256" key="4">
    <source>
        <dbReference type="ARBA" id="ARBA00022840"/>
    </source>
</evidence>
<evidence type="ECO:0000259" key="5">
    <source>
        <dbReference type="PROSITE" id="PS51192"/>
    </source>
</evidence>
<dbReference type="Pfam" id="PF00271">
    <property type="entry name" value="Helicase_C"/>
    <property type="match status" value="1"/>
</dbReference>
<dbReference type="PANTHER" id="PTHR11274:SF0">
    <property type="entry name" value="GENERAL TRANSCRIPTION AND DNA REPAIR FACTOR IIH HELICASE SUBUNIT XPB"/>
    <property type="match status" value="1"/>
</dbReference>
<keyword evidence="1" id="KW-0547">Nucleotide-binding</keyword>
<dbReference type="Gene3D" id="3.30.870.10">
    <property type="entry name" value="Endonuclease Chain A"/>
    <property type="match status" value="1"/>
</dbReference>
<evidence type="ECO:0000256" key="2">
    <source>
        <dbReference type="ARBA" id="ARBA00022801"/>
    </source>
</evidence>
<dbReference type="InterPro" id="IPR027417">
    <property type="entry name" value="P-loop_NTPase"/>
</dbReference>
<dbReference type="SMART" id="SM00487">
    <property type="entry name" value="DEXDc"/>
    <property type="match status" value="1"/>
</dbReference>
<dbReference type="InterPro" id="IPR050615">
    <property type="entry name" value="ATP-dep_DNA_Helicase"/>
</dbReference>
<dbReference type="Gene3D" id="3.40.50.300">
    <property type="entry name" value="P-loop containing nucleotide triphosphate hydrolases"/>
    <property type="match status" value="2"/>
</dbReference>
<organism evidence="7 8">
    <name type="scientific">Desulfatibacillum aliphaticivorans</name>
    <dbReference type="NCBI Taxonomy" id="218208"/>
    <lineage>
        <taxon>Bacteria</taxon>
        <taxon>Pseudomonadati</taxon>
        <taxon>Thermodesulfobacteriota</taxon>
        <taxon>Desulfobacteria</taxon>
        <taxon>Desulfobacterales</taxon>
        <taxon>Desulfatibacillaceae</taxon>
        <taxon>Desulfatibacillum</taxon>
    </lineage>
</organism>
<dbReference type="GO" id="GO:0005524">
    <property type="term" value="F:ATP binding"/>
    <property type="evidence" value="ECO:0007669"/>
    <property type="project" value="UniProtKB-KW"/>
</dbReference>